<accession>A0A4R7AZK2</accession>
<sequence>MQGFQLTFFSPDDRLVHGQPLAQWLLEQVRRIGIRGATLIAAEEGFGRNGRIHASHFFELSGRPQEVTMALSQQEVDKVFATLAEHGIDVFYVLTPIECGMSSQRTA</sequence>
<dbReference type="InterPro" id="IPR015867">
    <property type="entry name" value="N-reg_PII/ATP_PRibTrfase_C"/>
</dbReference>
<comment type="caution">
    <text evidence="2">The sequence shown here is derived from an EMBL/GenBank/DDBJ whole genome shotgun (WGS) entry which is preliminary data.</text>
</comment>
<evidence type="ECO:0000256" key="1">
    <source>
        <dbReference type="ARBA" id="ARBA00010554"/>
    </source>
</evidence>
<evidence type="ECO:0000313" key="2">
    <source>
        <dbReference type="EMBL" id="TDR73871.1"/>
    </source>
</evidence>
<protein>
    <submittedName>
        <fullName evidence="2">PII-like signaling protein</fullName>
    </submittedName>
</protein>
<dbReference type="OrthoDB" id="5339790at2"/>
<gene>
    <name evidence="2" type="ORF">DFP86_11275</name>
</gene>
<dbReference type="Pfam" id="PF02641">
    <property type="entry name" value="DUF190"/>
    <property type="match status" value="1"/>
</dbReference>
<dbReference type="InterPro" id="IPR003793">
    <property type="entry name" value="UPF0166"/>
</dbReference>
<dbReference type="Gene3D" id="3.30.70.120">
    <property type="match status" value="1"/>
</dbReference>
<reference evidence="2 3" key="1">
    <citation type="submission" date="2019-03" db="EMBL/GenBank/DDBJ databases">
        <title>Genomic Encyclopedia of Type Strains, Phase III (KMG-III): the genomes of soil and plant-associated and newly described type strains.</title>
        <authorList>
            <person name="Whitman W."/>
        </authorList>
    </citation>
    <scope>NUCLEOTIDE SEQUENCE [LARGE SCALE GENOMIC DNA]</scope>
    <source>
        <strain evidence="2 3">CECT 8976</strain>
    </source>
</reference>
<dbReference type="EMBL" id="SNZP01000012">
    <property type="protein sequence ID" value="TDR73871.1"/>
    <property type="molecule type" value="Genomic_DNA"/>
</dbReference>
<keyword evidence="3" id="KW-1185">Reference proteome</keyword>
<proteinExistence type="inferred from homology"/>
<dbReference type="RefSeq" id="WP_133682517.1">
    <property type="nucleotide sequence ID" value="NZ_SNZP01000012.1"/>
</dbReference>
<dbReference type="Proteomes" id="UP000295611">
    <property type="component" value="Unassembled WGS sequence"/>
</dbReference>
<dbReference type="AlphaFoldDB" id="A0A4R7AZK2"/>
<organism evidence="2 3">
    <name type="scientific">Paludibacterium purpuratum</name>
    <dbReference type="NCBI Taxonomy" id="1144873"/>
    <lineage>
        <taxon>Bacteria</taxon>
        <taxon>Pseudomonadati</taxon>
        <taxon>Pseudomonadota</taxon>
        <taxon>Betaproteobacteria</taxon>
        <taxon>Neisseriales</taxon>
        <taxon>Chromobacteriaceae</taxon>
        <taxon>Paludibacterium</taxon>
    </lineage>
</organism>
<dbReference type="InterPro" id="IPR011322">
    <property type="entry name" value="N-reg_PII-like_a/b"/>
</dbReference>
<comment type="similarity">
    <text evidence="1">Belongs to the UPF0166 family.</text>
</comment>
<dbReference type="SUPFAM" id="SSF54913">
    <property type="entry name" value="GlnB-like"/>
    <property type="match status" value="1"/>
</dbReference>
<name>A0A4R7AZK2_9NEIS</name>
<evidence type="ECO:0000313" key="3">
    <source>
        <dbReference type="Proteomes" id="UP000295611"/>
    </source>
</evidence>